<feature type="compositionally biased region" description="Basic and acidic residues" evidence="3">
    <location>
        <begin position="130"/>
        <end position="141"/>
    </location>
</feature>
<proteinExistence type="predicted"/>
<keyword evidence="6" id="KW-1185">Reference proteome</keyword>
<feature type="region of interest" description="Disordered" evidence="3">
    <location>
        <begin position="274"/>
        <end position="322"/>
    </location>
</feature>
<dbReference type="InterPro" id="IPR001487">
    <property type="entry name" value="Bromodomain"/>
</dbReference>
<evidence type="ECO:0000256" key="3">
    <source>
        <dbReference type="SAM" id="MobiDB-lite"/>
    </source>
</evidence>
<dbReference type="CDD" id="cd04369">
    <property type="entry name" value="Bromodomain"/>
    <property type="match status" value="1"/>
</dbReference>
<dbReference type="SMART" id="SM00297">
    <property type="entry name" value="BROMO"/>
    <property type="match status" value="1"/>
</dbReference>
<dbReference type="Gene3D" id="1.20.920.10">
    <property type="entry name" value="Bromodomain-like"/>
    <property type="match status" value="1"/>
</dbReference>
<evidence type="ECO:0000259" key="4">
    <source>
        <dbReference type="PROSITE" id="PS50014"/>
    </source>
</evidence>
<organism evidence="5 6">
    <name type="scientific">Aureobasidium pullulans</name>
    <name type="common">Black yeast</name>
    <name type="synonym">Pullularia pullulans</name>
    <dbReference type="NCBI Taxonomy" id="5580"/>
    <lineage>
        <taxon>Eukaryota</taxon>
        <taxon>Fungi</taxon>
        <taxon>Dikarya</taxon>
        <taxon>Ascomycota</taxon>
        <taxon>Pezizomycotina</taxon>
        <taxon>Dothideomycetes</taxon>
        <taxon>Dothideomycetidae</taxon>
        <taxon>Dothideales</taxon>
        <taxon>Saccotheciaceae</taxon>
        <taxon>Aureobasidium</taxon>
    </lineage>
</organism>
<sequence length="368" mass="41641">MSHLTDGRRSQLEYKFCRQVVEDFLNSSEDYVVPFLEPVDEEADGAPDYYTIIELPMDLSTILQRVDSRKIAFYFTEVRSLFFRMFSNCYEYNSPEAEVYQKAKIFERAFSRVWEKRHDWIMAEITKSHENKKAAEGDKTNDSSGSGLHGTSGNDAIQNIDGPVIDNSENNGTSGEDVPSGPRPSISPTDHSTENDRPKTPRHQSRARQEDGSEQQFDNDNTTNTLNHNRKRLSESDSTTGTSTPSSPQQQPLMTGQQTQKQIDNTATNLESWVEQGPAKRPRLEPGAESPSQTPTQQPPTQQPVETPLRQPTPNENPTDPYQAFVSNIVTEQITSFVTHISAGEFSEDLRLWSLLCRNEQCSMLERI</sequence>
<dbReference type="InterPro" id="IPR036427">
    <property type="entry name" value="Bromodomain-like_sf"/>
</dbReference>
<dbReference type="PANTHER" id="PTHR22880:SF225">
    <property type="entry name" value="BROMODOMAIN-CONTAINING PROTEIN BET-1-RELATED"/>
    <property type="match status" value="1"/>
</dbReference>
<dbReference type="InterPro" id="IPR050935">
    <property type="entry name" value="Bromo_chromatin_reader"/>
</dbReference>
<evidence type="ECO:0000256" key="2">
    <source>
        <dbReference type="PROSITE-ProRule" id="PRU00035"/>
    </source>
</evidence>
<dbReference type="PRINTS" id="PR00503">
    <property type="entry name" value="BROMODOMAIN"/>
</dbReference>
<dbReference type="PROSITE" id="PS50014">
    <property type="entry name" value="BROMODOMAIN_2"/>
    <property type="match status" value="1"/>
</dbReference>
<accession>A0ABR0TGB8</accession>
<dbReference type="SUPFAM" id="SSF47370">
    <property type="entry name" value="Bromodomain"/>
    <property type="match status" value="1"/>
</dbReference>
<reference evidence="5 6" key="1">
    <citation type="submission" date="2023-11" db="EMBL/GenBank/DDBJ databases">
        <title>Draft genome sequence and annotation of the polyextremotolerant black yeast-like fungus Aureobasidium pullulans NRRL 62042.</title>
        <authorList>
            <person name="Dielentheis-Frenken M.R.E."/>
            <person name="Wibberg D."/>
            <person name="Blank L.M."/>
            <person name="Tiso T."/>
        </authorList>
    </citation>
    <scope>NUCLEOTIDE SEQUENCE [LARGE SCALE GENOMIC DNA]</scope>
    <source>
        <strain evidence="5 6">NRRL 62042</strain>
    </source>
</reference>
<dbReference type="Pfam" id="PF00439">
    <property type="entry name" value="Bromodomain"/>
    <property type="match status" value="1"/>
</dbReference>
<feature type="domain" description="Bromo" evidence="4">
    <location>
        <begin position="27"/>
        <end position="100"/>
    </location>
</feature>
<protein>
    <recommendedName>
        <fullName evidence="4">Bromo domain-containing protein</fullName>
    </recommendedName>
</protein>
<feature type="region of interest" description="Disordered" evidence="3">
    <location>
        <begin position="130"/>
        <end position="261"/>
    </location>
</feature>
<name>A0ABR0TGB8_AURPU</name>
<evidence type="ECO:0000313" key="5">
    <source>
        <dbReference type="EMBL" id="KAK6003071.1"/>
    </source>
</evidence>
<gene>
    <name evidence="5" type="ORF">QM012_000916</name>
</gene>
<feature type="compositionally biased region" description="Polar residues" evidence="3">
    <location>
        <begin position="142"/>
        <end position="157"/>
    </location>
</feature>
<feature type="compositionally biased region" description="Polar residues" evidence="3">
    <location>
        <begin position="310"/>
        <end position="322"/>
    </location>
</feature>
<keyword evidence="1 2" id="KW-0103">Bromodomain</keyword>
<evidence type="ECO:0000313" key="6">
    <source>
        <dbReference type="Proteomes" id="UP001341245"/>
    </source>
</evidence>
<dbReference type="EMBL" id="JASGXD010000010">
    <property type="protein sequence ID" value="KAK6003071.1"/>
    <property type="molecule type" value="Genomic_DNA"/>
</dbReference>
<dbReference type="Proteomes" id="UP001341245">
    <property type="component" value="Unassembled WGS sequence"/>
</dbReference>
<feature type="compositionally biased region" description="Low complexity" evidence="3">
    <location>
        <begin position="238"/>
        <end position="261"/>
    </location>
</feature>
<comment type="caution">
    <text evidence="5">The sequence shown here is derived from an EMBL/GenBank/DDBJ whole genome shotgun (WGS) entry which is preliminary data.</text>
</comment>
<evidence type="ECO:0000256" key="1">
    <source>
        <dbReference type="ARBA" id="ARBA00023117"/>
    </source>
</evidence>
<dbReference type="PANTHER" id="PTHR22880">
    <property type="entry name" value="FALZ-RELATED BROMODOMAIN-CONTAINING PROTEINS"/>
    <property type="match status" value="1"/>
</dbReference>